<reference evidence="3" key="1">
    <citation type="submission" date="2024-07" db="EMBL/GenBank/DDBJ databases">
        <title>Two chromosome-level genome assemblies of Korean endemic species Abeliophyllum distichum and Forsythia ovata (Oleaceae).</title>
        <authorList>
            <person name="Jang H."/>
        </authorList>
    </citation>
    <scope>NUCLEOTIDE SEQUENCE [LARGE SCALE GENOMIC DNA]</scope>
</reference>
<dbReference type="AlphaFoldDB" id="A0ABD1QKW9"/>
<proteinExistence type="predicted"/>
<dbReference type="PANTHER" id="PTHR36066">
    <property type="entry name" value="TRANSCRIPTION FACTOR BHLH145"/>
    <property type="match status" value="1"/>
</dbReference>
<dbReference type="EMBL" id="JBFOLJ010000014">
    <property type="protein sequence ID" value="KAL2477445.1"/>
    <property type="molecule type" value="Genomic_DNA"/>
</dbReference>
<dbReference type="EMBL" id="JBFOLJ010000014">
    <property type="protein sequence ID" value="KAL2476868.1"/>
    <property type="molecule type" value="Genomic_DNA"/>
</dbReference>
<accession>A0ABD1QKW9</accession>
<organism evidence="1 3">
    <name type="scientific">Forsythia ovata</name>
    <dbReference type="NCBI Taxonomy" id="205694"/>
    <lineage>
        <taxon>Eukaryota</taxon>
        <taxon>Viridiplantae</taxon>
        <taxon>Streptophyta</taxon>
        <taxon>Embryophyta</taxon>
        <taxon>Tracheophyta</taxon>
        <taxon>Spermatophyta</taxon>
        <taxon>Magnoliopsida</taxon>
        <taxon>eudicotyledons</taxon>
        <taxon>Gunneridae</taxon>
        <taxon>Pentapetalae</taxon>
        <taxon>asterids</taxon>
        <taxon>lamiids</taxon>
        <taxon>Lamiales</taxon>
        <taxon>Oleaceae</taxon>
        <taxon>Forsythieae</taxon>
        <taxon>Forsythia</taxon>
    </lineage>
</organism>
<dbReference type="InterPro" id="IPR037546">
    <property type="entry name" value="SAC51-like"/>
</dbReference>
<dbReference type="PANTHER" id="PTHR36066:SF8">
    <property type="entry name" value="TRANSCRIPTION FACTOR SAC51"/>
    <property type="match status" value="1"/>
</dbReference>
<sequence>MVTAKESCQQFSAWNLPNLDHMALLQLRQNYSLPCFLHSSTFAANVGFSGRSIYNLPGSKTGQLNRVDGFFQQLPPCWESSSPIIDPYLKDSQCALSVGLGMSANPAGASFTSQKKFLIFDQSGNHTRLFFSPSFSPSQNRIIASNTAAGCHGLFDEVAVQMEQEQQSLVKPIVQEKWDENHLTGGSEVHEDTEEINALLYSNSNDEYDDDGENDEITSTGHTPVTIEEGYDMDIQIGELVEEVASSNGSTKRQKLLDGGYKKSSLVDTGDLRKMVSPQNYEDGVESSCAGENDSYDDIDDSIKRVKKVKIRESLKILESIIPGLKNKDPLLIIDKAIIYLKSLKLEAETLGFSYL</sequence>
<evidence type="ECO:0000313" key="1">
    <source>
        <dbReference type="EMBL" id="KAL2476868.1"/>
    </source>
</evidence>
<comment type="caution">
    <text evidence="1">The sequence shown here is derived from an EMBL/GenBank/DDBJ whole genome shotgun (WGS) entry which is preliminary data.</text>
</comment>
<name>A0ABD1QKW9_9LAMI</name>
<evidence type="ECO:0000313" key="2">
    <source>
        <dbReference type="EMBL" id="KAL2477445.1"/>
    </source>
</evidence>
<dbReference type="Proteomes" id="UP001604277">
    <property type="component" value="Unassembled WGS sequence"/>
</dbReference>
<evidence type="ECO:0000313" key="3">
    <source>
        <dbReference type="Proteomes" id="UP001604277"/>
    </source>
</evidence>
<gene>
    <name evidence="1" type="ORF">Fot_45882</name>
    <name evidence="2" type="ORF">Fot_46459</name>
</gene>
<protein>
    <submittedName>
        <fullName evidence="1">Transcription factor bHLH</fullName>
    </submittedName>
</protein>
<reference evidence="1" key="2">
    <citation type="submission" date="2024-07" db="EMBL/GenBank/DDBJ databases">
        <title>Two chromosome-level genome assemblies of Korean endemic species Abeliophyllum distichum and Forsythia ovata (Oleaceae).</title>
        <authorList>
            <person name="Mun J.H."/>
        </authorList>
    </citation>
    <scope>NUCLEOTIDE SEQUENCE</scope>
    <source>
        <strain evidence="1">KNKB202402200001</strain>
        <tissue evidence="1">Leaf</tissue>
    </source>
</reference>
<keyword evidence="3" id="KW-1185">Reference proteome</keyword>